<proteinExistence type="predicted"/>
<evidence type="ECO:0000256" key="3">
    <source>
        <dbReference type="ARBA" id="ARBA00023163"/>
    </source>
</evidence>
<dbReference type="RefSeq" id="WP_140586706.1">
    <property type="nucleotide sequence ID" value="NZ_VFRR01000001.1"/>
</dbReference>
<dbReference type="SUPFAM" id="SSF48008">
    <property type="entry name" value="GntR ligand-binding domain-like"/>
    <property type="match status" value="1"/>
</dbReference>
<organism evidence="5 6">
    <name type="scientific">Maribrevibacterium harenarium</name>
    <dbReference type="NCBI Taxonomy" id="2589817"/>
    <lineage>
        <taxon>Bacteria</taxon>
        <taxon>Pseudomonadati</taxon>
        <taxon>Pseudomonadota</taxon>
        <taxon>Gammaproteobacteria</taxon>
        <taxon>Oceanospirillales</taxon>
        <taxon>Oceanospirillaceae</taxon>
        <taxon>Maribrevibacterium</taxon>
    </lineage>
</organism>
<dbReference type="OrthoDB" id="9799812at2"/>
<reference evidence="5 6" key="1">
    <citation type="submission" date="2019-06" db="EMBL/GenBank/DDBJ databases">
        <title>A novel bacterium of genus Marinomonas, isolated from coastal sand.</title>
        <authorList>
            <person name="Huang H."/>
            <person name="Mo K."/>
            <person name="Hu Y."/>
        </authorList>
    </citation>
    <scope>NUCLEOTIDE SEQUENCE [LARGE SCALE GENOMIC DNA]</scope>
    <source>
        <strain evidence="5 6">HB171799</strain>
    </source>
</reference>
<evidence type="ECO:0000256" key="1">
    <source>
        <dbReference type="ARBA" id="ARBA00023015"/>
    </source>
</evidence>
<dbReference type="InterPro" id="IPR000524">
    <property type="entry name" value="Tscrpt_reg_HTH_GntR"/>
</dbReference>
<dbReference type="Proteomes" id="UP000315901">
    <property type="component" value="Unassembled WGS sequence"/>
</dbReference>
<name>A0A501X577_9GAMM</name>
<keyword evidence="2" id="KW-0238">DNA-binding</keyword>
<dbReference type="Gene3D" id="1.10.10.10">
    <property type="entry name" value="Winged helix-like DNA-binding domain superfamily/Winged helix DNA-binding domain"/>
    <property type="match status" value="1"/>
</dbReference>
<keyword evidence="6" id="KW-1185">Reference proteome</keyword>
<sequence>MNTAPTGDLYNTLKNDIVSGVLPRGLPLRQQDLSERYQVSRIPVRDAMMQLKAEGWLVPHGKAGVMIPKLNWLEAEDLYQMRALLEVQLLAYAIPGINHEVLGRARDINHQLNAPHLDLLGRGQLNWLFHATLYQCACRPALFRTVESLNDQVRRYMGFQYGPLGYQDTSQQEHDRLLTLLERKQQAEAMKLLQQHIEEAGILLVDYLQKLEQ</sequence>
<dbReference type="InterPro" id="IPR008920">
    <property type="entry name" value="TF_FadR/GntR_C"/>
</dbReference>
<dbReference type="SUPFAM" id="SSF46785">
    <property type="entry name" value="Winged helix' DNA-binding domain"/>
    <property type="match status" value="1"/>
</dbReference>
<gene>
    <name evidence="5" type="ORF">FJM67_00695</name>
</gene>
<keyword evidence="1" id="KW-0805">Transcription regulation</keyword>
<comment type="caution">
    <text evidence="5">The sequence shown here is derived from an EMBL/GenBank/DDBJ whole genome shotgun (WGS) entry which is preliminary data.</text>
</comment>
<accession>A0A501X577</accession>
<dbReference type="InterPro" id="IPR011711">
    <property type="entry name" value="GntR_C"/>
</dbReference>
<evidence type="ECO:0000313" key="6">
    <source>
        <dbReference type="Proteomes" id="UP000315901"/>
    </source>
</evidence>
<dbReference type="SMART" id="SM00895">
    <property type="entry name" value="FCD"/>
    <property type="match status" value="1"/>
</dbReference>
<feature type="domain" description="HTH gntR-type" evidence="4">
    <location>
        <begin position="3"/>
        <end position="70"/>
    </location>
</feature>
<evidence type="ECO:0000259" key="4">
    <source>
        <dbReference type="PROSITE" id="PS50949"/>
    </source>
</evidence>
<evidence type="ECO:0000256" key="2">
    <source>
        <dbReference type="ARBA" id="ARBA00023125"/>
    </source>
</evidence>
<protein>
    <submittedName>
        <fullName evidence="5">GntR family transcriptional regulator</fullName>
    </submittedName>
</protein>
<dbReference type="InterPro" id="IPR036388">
    <property type="entry name" value="WH-like_DNA-bd_sf"/>
</dbReference>
<dbReference type="PROSITE" id="PS50949">
    <property type="entry name" value="HTH_GNTR"/>
    <property type="match status" value="1"/>
</dbReference>
<keyword evidence="3" id="KW-0804">Transcription</keyword>
<evidence type="ECO:0000313" key="5">
    <source>
        <dbReference type="EMBL" id="TPE55601.1"/>
    </source>
</evidence>
<dbReference type="GO" id="GO:0003677">
    <property type="term" value="F:DNA binding"/>
    <property type="evidence" value="ECO:0007669"/>
    <property type="project" value="UniProtKB-KW"/>
</dbReference>
<dbReference type="PANTHER" id="PTHR43537:SF41">
    <property type="entry name" value="TRANSCRIPTIONAL REGULATORY PROTEIN"/>
    <property type="match status" value="1"/>
</dbReference>
<dbReference type="EMBL" id="VFRR01000001">
    <property type="protein sequence ID" value="TPE55601.1"/>
    <property type="molecule type" value="Genomic_DNA"/>
</dbReference>
<dbReference type="AlphaFoldDB" id="A0A501X577"/>
<dbReference type="Pfam" id="PF07729">
    <property type="entry name" value="FCD"/>
    <property type="match status" value="1"/>
</dbReference>
<dbReference type="PANTHER" id="PTHR43537">
    <property type="entry name" value="TRANSCRIPTIONAL REGULATOR, GNTR FAMILY"/>
    <property type="match status" value="1"/>
</dbReference>
<dbReference type="GO" id="GO:0003700">
    <property type="term" value="F:DNA-binding transcription factor activity"/>
    <property type="evidence" value="ECO:0007669"/>
    <property type="project" value="InterPro"/>
</dbReference>
<dbReference type="SMART" id="SM00345">
    <property type="entry name" value="HTH_GNTR"/>
    <property type="match status" value="1"/>
</dbReference>
<dbReference type="Pfam" id="PF00392">
    <property type="entry name" value="GntR"/>
    <property type="match status" value="1"/>
</dbReference>
<dbReference type="InterPro" id="IPR036390">
    <property type="entry name" value="WH_DNA-bd_sf"/>
</dbReference>
<dbReference type="Gene3D" id="1.20.120.530">
    <property type="entry name" value="GntR ligand-binding domain-like"/>
    <property type="match status" value="1"/>
</dbReference>